<dbReference type="PANTHER" id="PTHR33154:SF33">
    <property type="entry name" value="TRANSCRIPTIONAL REPRESSOR SDPR"/>
    <property type="match status" value="1"/>
</dbReference>
<evidence type="ECO:0000313" key="6">
    <source>
        <dbReference type="Proteomes" id="UP001151234"/>
    </source>
</evidence>
<name>A0A9X3UMF3_9HYPH</name>
<dbReference type="SUPFAM" id="SSF46785">
    <property type="entry name" value="Winged helix' DNA-binding domain"/>
    <property type="match status" value="1"/>
</dbReference>
<dbReference type="SMART" id="SM00418">
    <property type="entry name" value="HTH_ARSR"/>
    <property type="match status" value="1"/>
</dbReference>
<protein>
    <submittedName>
        <fullName evidence="5">Metalloregulator ArsR/SmtB family transcription factor</fullName>
    </submittedName>
</protein>
<feature type="domain" description="HTH arsR-type" evidence="4">
    <location>
        <begin position="1"/>
        <end position="93"/>
    </location>
</feature>
<sequence length="111" mass="12524">MNAFDVLSDPVRRRTLELISQREHASGEIVKVVESEFGISQSAVSQHLRVLRETGFAIVRKEGAKRCYEINPAGFADVDAWLDQLRFFWASRMEALATEVERGKRSDRGAG</sequence>
<dbReference type="InterPro" id="IPR051081">
    <property type="entry name" value="HTH_MetalResp_TranReg"/>
</dbReference>
<keyword evidence="1" id="KW-0805">Transcription regulation</keyword>
<evidence type="ECO:0000313" key="5">
    <source>
        <dbReference type="EMBL" id="MDA5401147.1"/>
    </source>
</evidence>
<dbReference type="PROSITE" id="PS50987">
    <property type="entry name" value="HTH_ARSR_2"/>
    <property type="match status" value="1"/>
</dbReference>
<dbReference type="EMBL" id="JAPJZI010000001">
    <property type="protein sequence ID" value="MDA5401147.1"/>
    <property type="molecule type" value="Genomic_DNA"/>
</dbReference>
<dbReference type="GO" id="GO:0003700">
    <property type="term" value="F:DNA-binding transcription factor activity"/>
    <property type="evidence" value="ECO:0007669"/>
    <property type="project" value="InterPro"/>
</dbReference>
<dbReference type="AlphaFoldDB" id="A0A9X3UMF3"/>
<dbReference type="Proteomes" id="UP001151234">
    <property type="component" value="Unassembled WGS sequence"/>
</dbReference>
<dbReference type="CDD" id="cd00090">
    <property type="entry name" value="HTH_ARSR"/>
    <property type="match status" value="1"/>
</dbReference>
<evidence type="ECO:0000256" key="2">
    <source>
        <dbReference type="ARBA" id="ARBA00023125"/>
    </source>
</evidence>
<dbReference type="NCBIfam" id="NF033788">
    <property type="entry name" value="HTH_metalloreg"/>
    <property type="match status" value="1"/>
</dbReference>
<dbReference type="Pfam" id="PF01022">
    <property type="entry name" value="HTH_5"/>
    <property type="match status" value="1"/>
</dbReference>
<keyword evidence="2" id="KW-0238">DNA-binding</keyword>
<gene>
    <name evidence="5" type="ORF">OQ273_21425</name>
</gene>
<dbReference type="Gene3D" id="1.10.10.10">
    <property type="entry name" value="Winged helix-like DNA-binding domain superfamily/Winged helix DNA-binding domain"/>
    <property type="match status" value="1"/>
</dbReference>
<evidence type="ECO:0000256" key="1">
    <source>
        <dbReference type="ARBA" id="ARBA00023015"/>
    </source>
</evidence>
<evidence type="ECO:0000256" key="3">
    <source>
        <dbReference type="ARBA" id="ARBA00023163"/>
    </source>
</evidence>
<dbReference type="InterPro" id="IPR001845">
    <property type="entry name" value="HTH_ArsR_DNA-bd_dom"/>
</dbReference>
<dbReference type="PRINTS" id="PR00778">
    <property type="entry name" value="HTHARSR"/>
</dbReference>
<proteinExistence type="predicted"/>
<dbReference type="PANTHER" id="PTHR33154">
    <property type="entry name" value="TRANSCRIPTIONAL REGULATOR, ARSR FAMILY"/>
    <property type="match status" value="1"/>
</dbReference>
<accession>A0A9X3UMF3</accession>
<organism evidence="5 6">
    <name type="scientific">Hoeflea prorocentri</name>
    <dbReference type="NCBI Taxonomy" id="1922333"/>
    <lineage>
        <taxon>Bacteria</taxon>
        <taxon>Pseudomonadati</taxon>
        <taxon>Pseudomonadota</taxon>
        <taxon>Alphaproteobacteria</taxon>
        <taxon>Hyphomicrobiales</taxon>
        <taxon>Rhizobiaceae</taxon>
        <taxon>Hoeflea</taxon>
    </lineage>
</organism>
<dbReference type="InterPro" id="IPR011991">
    <property type="entry name" value="ArsR-like_HTH"/>
</dbReference>
<dbReference type="InterPro" id="IPR036390">
    <property type="entry name" value="WH_DNA-bd_sf"/>
</dbReference>
<keyword evidence="6" id="KW-1185">Reference proteome</keyword>
<dbReference type="InterPro" id="IPR036388">
    <property type="entry name" value="WH-like_DNA-bd_sf"/>
</dbReference>
<reference evidence="5" key="1">
    <citation type="submission" date="2022-11" db="EMBL/GenBank/DDBJ databases">
        <title>Draft genome sequence of Hoeflea poritis E7-10 and Hoeflea prorocentri PM5-8, separated from scleractinian coral Porites lutea and marine dinoflagellate.</title>
        <authorList>
            <person name="Zhang G."/>
            <person name="Wei Q."/>
            <person name="Cai L."/>
        </authorList>
    </citation>
    <scope>NUCLEOTIDE SEQUENCE</scope>
    <source>
        <strain evidence="5">PM5-8</strain>
    </source>
</reference>
<dbReference type="RefSeq" id="WP_267992954.1">
    <property type="nucleotide sequence ID" value="NZ_JAPJZI010000001.1"/>
</dbReference>
<keyword evidence="3" id="KW-0804">Transcription</keyword>
<comment type="caution">
    <text evidence="5">The sequence shown here is derived from an EMBL/GenBank/DDBJ whole genome shotgun (WGS) entry which is preliminary data.</text>
</comment>
<evidence type="ECO:0000259" key="4">
    <source>
        <dbReference type="PROSITE" id="PS50987"/>
    </source>
</evidence>
<dbReference type="GO" id="GO:0003677">
    <property type="term" value="F:DNA binding"/>
    <property type="evidence" value="ECO:0007669"/>
    <property type="project" value="UniProtKB-KW"/>
</dbReference>